<reference evidence="3 4" key="1">
    <citation type="submission" date="2024-01" db="EMBL/GenBank/DDBJ databases">
        <title>The genome of the rayed Mediterranean limpet Patella caerulea (Linnaeus, 1758).</title>
        <authorList>
            <person name="Anh-Thu Weber A."/>
            <person name="Halstead-Nussloch G."/>
        </authorList>
    </citation>
    <scope>NUCLEOTIDE SEQUENCE [LARGE SCALE GENOMIC DNA]</scope>
    <source>
        <strain evidence="3">AATW-2023a</strain>
        <tissue evidence="3">Whole specimen</tissue>
    </source>
</reference>
<keyword evidence="1" id="KW-0732">Signal</keyword>
<evidence type="ECO:0000256" key="1">
    <source>
        <dbReference type="SAM" id="SignalP"/>
    </source>
</evidence>
<dbReference type="InterPro" id="IPR003599">
    <property type="entry name" value="Ig_sub"/>
</dbReference>
<dbReference type="SUPFAM" id="SSF48726">
    <property type="entry name" value="Immunoglobulin"/>
    <property type="match status" value="1"/>
</dbReference>
<dbReference type="AlphaFoldDB" id="A0AAN8G5E3"/>
<protein>
    <recommendedName>
        <fullName evidence="2">Ig-like domain-containing protein</fullName>
    </recommendedName>
</protein>
<name>A0AAN8G5E3_PATCE</name>
<dbReference type="EMBL" id="JAZGQO010000018">
    <property type="protein sequence ID" value="KAK6168031.1"/>
    <property type="molecule type" value="Genomic_DNA"/>
</dbReference>
<dbReference type="Gene3D" id="2.60.40.10">
    <property type="entry name" value="Immunoglobulins"/>
    <property type="match status" value="1"/>
</dbReference>
<dbReference type="InterPro" id="IPR013783">
    <property type="entry name" value="Ig-like_fold"/>
</dbReference>
<organism evidence="3 4">
    <name type="scientific">Patella caerulea</name>
    <name type="common">Rayed Mediterranean limpet</name>
    <dbReference type="NCBI Taxonomy" id="87958"/>
    <lineage>
        <taxon>Eukaryota</taxon>
        <taxon>Metazoa</taxon>
        <taxon>Spiralia</taxon>
        <taxon>Lophotrochozoa</taxon>
        <taxon>Mollusca</taxon>
        <taxon>Gastropoda</taxon>
        <taxon>Patellogastropoda</taxon>
        <taxon>Patelloidea</taxon>
        <taxon>Patellidae</taxon>
        <taxon>Patella</taxon>
    </lineage>
</organism>
<accession>A0AAN8G5E3</accession>
<dbReference type="SMART" id="SM00409">
    <property type="entry name" value="IG"/>
    <property type="match status" value="1"/>
</dbReference>
<feature type="domain" description="Ig-like" evidence="2">
    <location>
        <begin position="1"/>
        <end position="119"/>
    </location>
</feature>
<dbReference type="PROSITE" id="PS50835">
    <property type="entry name" value="IG_LIKE"/>
    <property type="match status" value="1"/>
</dbReference>
<comment type="caution">
    <text evidence="3">The sequence shown here is derived from an EMBL/GenBank/DDBJ whole genome shotgun (WGS) entry which is preliminary data.</text>
</comment>
<proteinExistence type="predicted"/>
<feature type="signal peptide" evidence="1">
    <location>
        <begin position="1"/>
        <end position="22"/>
    </location>
</feature>
<evidence type="ECO:0000313" key="4">
    <source>
        <dbReference type="Proteomes" id="UP001347796"/>
    </source>
</evidence>
<sequence>MAVYHLILLCILLANFIKEQHCEEVKWFTVESDEYEVTVGCDIELRWKILSFIQNFSFFKIDGNYSTEIITSETRTINKTEDRSFETKVLTIKNVTLKDAGVYRCKMDFTDVYQDTSLTVHDYKWLSDIKRMQVNLGQDVTIKWQFVTDAEQNVSIYKITRNKLFPFSAESQALIRWTNGVEINRINDDRMEFNLKENNNRKTVMLSLQNIVPDDFKYLYDIVIEISETCYKSERNVSFEEDLKFKWLHSSNTFTSTIHKDVELVWKYQSLKLANKIIIYKKIINSLEPKTQIVMWTTEDKFKHDQSNVKLIKSNIIHNNNDGELLRLHVKSPTNEDFNCIYTCQVYYGIVNFNESEIQLKLKGAAVYSNTTIVSTYLTKDVTFLWHYHYDFPAEAFIITRTDLSGVKIWINSQPSVHLLALIIFL</sequence>
<dbReference type="Proteomes" id="UP001347796">
    <property type="component" value="Unassembled WGS sequence"/>
</dbReference>
<feature type="chain" id="PRO_5042905775" description="Ig-like domain-containing protein" evidence="1">
    <location>
        <begin position="23"/>
        <end position="426"/>
    </location>
</feature>
<gene>
    <name evidence="3" type="ORF">SNE40_021937</name>
</gene>
<dbReference type="InterPro" id="IPR007110">
    <property type="entry name" value="Ig-like_dom"/>
</dbReference>
<dbReference type="InterPro" id="IPR036179">
    <property type="entry name" value="Ig-like_dom_sf"/>
</dbReference>
<keyword evidence="4" id="KW-1185">Reference proteome</keyword>
<evidence type="ECO:0000313" key="3">
    <source>
        <dbReference type="EMBL" id="KAK6168031.1"/>
    </source>
</evidence>
<evidence type="ECO:0000259" key="2">
    <source>
        <dbReference type="PROSITE" id="PS50835"/>
    </source>
</evidence>